<dbReference type="PANTHER" id="PTHR44755">
    <property type="entry name" value="NATRIURETIC PEPTIDE RECEPTOR 3-RELATED"/>
    <property type="match status" value="1"/>
</dbReference>
<gene>
    <name evidence="7" type="ORF">BV898_08617</name>
</gene>
<feature type="signal peptide" evidence="5">
    <location>
        <begin position="1"/>
        <end position="20"/>
    </location>
</feature>
<dbReference type="EMBL" id="MTYJ01000063">
    <property type="protein sequence ID" value="OQV17219.1"/>
    <property type="molecule type" value="Genomic_DNA"/>
</dbReference>
<evidence type="ECO:0000259" key="6">
    <source>
        <dbReference type="Pfam" id="PF01094"/>
    </source>
</evidence>
<keyword evidence="5" id="KW-0732">Signal</keyword>
<dbReference type="GO" id="GO:0038023">
    <property type="term" value="F:signaling receptor activity"/>
    <property type="evidence" value="ECO:0007669"/>
    <property type="project" value="TreeGrafter"/>
</dbReference>
<evidence type="ECO:0000313" key="7">
    <source>
        <dbReference type="EMBL" id="OQV17219.1"/>
    </source>
</evidence>
<protein>
    <recommendedName>
        <fullName evidence="6">Receptor ligand binding region domain-containing protein</fullName>
    </recommendedName>
</protein>
<dbReference type="PANTHER" id="PTHR44755:SF8">
    <property type="entry name" value="RECEPTOR LIGAND BINDING REGION DOMAIN-CONTAINING PROTEIN"/>
    <property type="match status" value="1"/>
</dbReference>
<accession>A0A1W0WPV6</accession>
<dbReference type="Proteomes" id="UP000192578">
    <property type="component" value="Unassembled WGS sequence"/>
</dbReference>
<reference evidence="8" key="1">
    <citation type="submission" date="2017-01" db="EMBL/GenBank/DDBJ databases">
        <title>Comparative genomics of anhydrobiosis in the tardigrade Hypsibius dujardini.</title>
        <authorList>
            <person name="Yoshida Y."/>
            <person name="Koutsovoulos G."/>
            <person name="Laetsch D."/>
            <person name="Stevens L."/>
            <person name="Kumar S."/>
            <person name="Horikawa D."/>
            <person name="Ishino K."/>
            <person name="Komine S."/>
            <person name="Tomita M."/>
            <person name="Blaxter M."/>
            <person name="Arakawa K."/>
        </authorList>
    </citation>
    <scope>NUCLEOTIDE SEQUENCE [LARGE SCALE GENOMIC DNA]</scope>
    <source>
        <strain evidence="8">Z151</strain>
    </source>
</reference>
<name>A0A1W0WPV6_HYPEX</name>
<dbReference type="GO" id="GO:0016020">
    <property type="term" value="C:membrane"/>
    <property type="evidence" value="ECO:0007669"/>
    <property type="project" value="UniProtKB-SubCell"/>
</dbReference>
<evidence type="ECO:0000256" key="4">
    <source>
        <dbReference type="ARBA" id="ARBA00023136"/>
    </source>
</evidence>
<dbReference type="OrthoDB" id="6158579at2759"/>
<comment type="subcellular location">
    <subcellularLocation>
        <location evidence="1">Membrane</location>
    </subcellularLocation>
</comment>
<keyword evidence="4" id="KW-0472">Membrane</keyword>
<keyword evidence="3" id="KW-1133">Transmembrane helix</keyword>
<keyword evidence="8" id="KW-1185">Reference proteome</keyword>
<dbReference type="Pfam" id="PF01094">
    <property type="entry name" value="ANF_receptor"/>
    <property type="match status" value="1"/>
</dbReference>
<dbReference type="GO" id="GO:0007165">
    <property type="term" value="P:signal transduction"/>
    <property type="evidence" value="ECO:0007669"/>
    <property type="project" value="TreeGrafter"/>
</dbReference>
<proteinExistence type="predicted"/>
<dbReference type="InterPro" id="IPR001828">
    <property type="entry name" value="ANF_lig-bd_rcpt"/>
</dbReference>
<dbReference type="AlphaFoldDB" id="A0A1W0WPV6"/>
<dbReference type="SUPFAM" id="SSF53822">
    <property type="entry name" value="Periplasmic binding protein-like I"/>
    <property type="match status" value="1"/>
</dbReference>
<keyword evidence="2" id="KW-0812">Transmembrane</keyword>
<dbReference type="InterPro" id="IPR052612">
    <property type="entry name" value="ANP_Clearance_Receptor"/>
</dbReference>
<feature type="domain" description="Receptor ligand binding region" evidence="6">
    <location>
        <begin position="142"/>
        <end position="454"/>
    </location>
</feature>
<feature type="chain" id="PRO_5010732647" description="Receptor ligand binding region domain-containing protein" evidence="5">
    <location>
        <begin position="21"/>
        <end position="569"/>
    </location>
</feature>
<evidence type="ECO:0000256" key="3">
    <source>
        <dbReference type="ARBA" id="ARBA00022989"/>
    </source>
</evidence>
<organism evidence="7 8">
    <name type="scientific">Hypsibius exemplaris</name>
    <name type="common">Freshwater tardigrade</name>
    <dbReference type="NCBI Taxonomy" id="2072580"/>
    <lineage>
        <taxon>Eukaryota</taxon>
        <taxon>Metazoa</taxon>
        <taxon>Ecdysozoa</taxon>
        <taxon>Tardigrada</taxon>
        <taxon>Eutardigrada</taxon>
        <taxon>Parachela</taxon>
        <taxon>Hypsibioidea</taxon>
        <taxon>Hypsibiidae</taxon>
        <taxon>Hypsibius</taxon>
    </lineage>
</organism>
<dbReference type="CDD" id="cd06352">
    <property type="entry name" value="PBP1_NPR_GC-like"/>
    <property type="match status" value="1"/>
</dbReference>
<sequence length="569" mass="64305">MQALLLFLTAAVCCISAIDAGCCTESFVYCGKTLEHERTGKCNVPLIANALYKCVEKGDPVLQKQCDDHCKNNVNISILSLVAYGAENIIPALQVAAKDSNDVYAPFLHFHQTIHGRRKGGDYCESFTAAISQYLGKFYYTERSAKSYLLILPTGCSSAINYAADMAREWNVPIISSAGSGSELRDKQRYPSLVCILPSKTEEYAAAFLELLRWYNWRQIVFVCDEDKTTDQAACHNFPAVLWRQMDYYSVYEFTEDLQQADRRVAALVRARTRGRVIVILAHMDVVRLTLVAAYRMGMTTDKFVFITSLWYNSSNPILGLPHWYRNDSLDQDAKLAYQALLIITMPGLTKNDPLLDFIDAVNQRSLQQNITFDTSASNAKSAEETKIYAVYAYVTFRSAAQMINESLANGQDLSDGIGFAHRMYNRSFTWLEQAPFKVNDNGDRDGVYAVLAFDAHSQNMEEILRYDALNGWDELYQSPSGHVWIRNATVWSGTFDSCSLLDDQQQCGTDDDFILAEVLPSILLTVTAGIFVVHQCRKRHNWEWKTSQWNLSAIHLQPPCSKRKRSTQ</sequence>
<evidence type="ECO:0000313" key="8">
    <source>
        <dbReference type="Proteomes" id="UP000192578"/>
    </source>
</evidence>
<dbReference type="InterPro" id="IPR028082">
    <property type="entry name" value="Peripla_BP_I"/>
</dbReference>
<comment type="caution">
    <text evidence="7">The sequence shown here is derived from an EMBL/GenBank/DDBJ whole genome shotgun (WGS) entry which is preliminary data.</text>
</comment>
<evidence type="ECO:0000256" key="5">
    <source>
        <dbReference type="SAM" id="SignalP"/>
    </source>
</evidence>
<dbReference type="GO" id="GO:0017046">
    <property type="term" value="F:peptide hormone binding"/>
    <property type="evidence" value="ECO:0007669"/>
    <property type="project" value="TreeGrafter"/>
</dbReference>
<evidence type="ECO:0000256" key="1">
    <source>
        <dbReference type="ARBA" id="ARBA00004370"/>
    </source>
</evidence>
<evidence type="ECO:0000256" key="2">
    <source>
        <dbReference type="ARBA" id="ARBA00022692"/>
    </source>
</evidence>
<dbReference type="Gene3D" id="3.40.50.2300">
    <property type="match status" value="2"/>
</dbReference>